<evidence type="ECO:0000313" key="3">
    <source>
        <dbReference type="Proteomes" id="UP000199478"/>
    </source>
</evidence>
<keyword evidence="3" id="KW-1185">Reference proteome</keyword>
<keyword evidence="1" id="KW-0472">Membrane</keyword>
<name>A0A1I6G267_9RHOB</name>
<proteinExistence type="predicted"/>
<keyword evidence="1" id="KW-0812">Transmembrane</keyword>
<dbReference type="RefSeq" id="WP_090197032.1">
    <property type="nucleotide sequence ID" value="NZ_FOYP01000001.1"/>
</dbReference>
<gene>
    <name evidence="2" type="ORF">SAMN04488005_0940</name>
</gene>
<protein>
    <submittedName>
        <fullName evidence="2">Uncharacterized protein</fullName>
    </submittedName>
</protein>
<feature type="transmembrane region" description="Helical" evidence="1">
    <location>
        <begin position="27"/>
        <end position="44"/>
    </location>
</feature>
<dbReference type="AlphaFoldDB" id="A0A1I6G267"/>
<organism evidence="2 3">
    <name type="scientific">Yoonia tamlensis</name>
    <dbReference type="NCBI Taxonomy" id="390270"/>
    <lineage>
        <taxon>Bacteria</taxon>
        <taxon>Pseudomonadati</taxon>
        <taxon>Pseudomonadota</taxon>
        <taxon>Alphaproteobacteria</taxon>
        <taxon>Rhodobacterales</taxon>
        <taxon>Paracoccaceae</taxon>
        <taxon>Yoonia</taxon>
    </lineage>
</organism>
<evidence type="ECO:0000256" key="1">
    <source>
        <dbReference type="SAM" id="Phobius"/>
    </source>
</evidence>
<evidence type="ECO:0000313" key="2">
    <source>
        <dbReference type="EMBL" id="SFR36230.1"/>
    </source>
</evidence>
<dbReference type="OrthoDB" id="7871801at2"/>
<dbReference type="Proteomes" id="UP000199478">
    <property type="component" value="Unassembled WGS sequence"/>
</dbReference>
<dbReference type="STRING" id="390270.SAMN04488005_0940"/>
<sequence>MSGGRKATIFLEQAGYRQRRLRDALRVWPVFGCILLVVPLLWSLDPSGQPGNAAALTYVFGVWVILIAVTVLMAWALRGDDPSNPKP</sequence>
<accession>A0A1I6G267</accession>
<dbReference type="EMBL" id="FOYP01000001">
    <property type="protein sequence ID" value="SFR36230.1"/>
    <property type="molecule type" value="Genomic_DNA"/>
</dbReference>
<feature type="transmembrane region" description="Helical" evidence="1">
    <location>
        <begin position="56"/>
        <end position="77"/>
    </location>
</feature>
<keyword evidence="1" id="KW-1133">Transmembrane helix</keyword>
<reference evidence="3" key="1">
    <citation type="submission" date="2016-10" db="EMBL/GenBank/DDBJ databases">
        <authorList>
            <person name="Varghese N."/>
            <person name="Submissions S."/>
        </authorList>
    </citation>
    <scope>NUCLEOTIDE SEQUENCE [LARGE SCALE GENOMIC DNA]</scope>
    <source>
        <strain evidence="3">DSM 26879</strain>
    </source>
</reference>